<evidence type="ECO:0000313" key="12">
    <source>
        <dbReference type="EMBL" id="KUN57448.1"/>
    </source>
</evidence>
<evidence type="ECO:0000256" key="9">
    <source>
        <dbReference type="SAM" id="Phobius"/>
    </source>
</evidence>
<keyword evidence="9" id="KW-0812">Transmembrane</keyword>
<keyword evidence="7" id="KW-0067">ATP-binding</keyword>
<dbReference type="GO" id="GO:0046983">
    <property type="term" value="F:protein dimerization activity"/>
    <property type="evidence" value="ECO:0007669"/>
    <property type="project" value="InterPro"/>
</dbReference>
<feature type="domain" description="Histidine kinase/HSP90-like ATPase" evidence="10">
    <location>
        <begin position="304"/>
        <end position="398"/>
    </location>
</feature>
<sequence>MDLLSSVRALGTPPGPDGRRWDFLKAFGIVLLLLAAGVDLLFAGLNEGALWPQLVVLPVGLAALLWPVARRPAWLTVAVRTTVPAVLSGAVTAAVFLSGREAMSGPGEIAILLCLLLIAVRDCPVRWAAVCGVLGAVAVLALPYRQALGESSVNPFTMLLPVCAVAGLAGYLRALEHRRRVAVTETQRAERLAMAADLHDFVAHHVTGILVQSQVAQHLAMSDPERLTGILKDVERAATEALASMRRTVGLMRDVPAAGDTDRHPTGDLAALPELVEGFVGPVGPKAALRRDPSVPDDLPHEVQAAAYRVVQEALTNVRRHAADATEVTVGLSHDGRALEVTVRDDGRGGTRLPAAARGGGFGLVGLTERVTALGGKLSTGPRSDRRGWEVVAILPAEKTPS</sequence>
<accession>A0A117QW47</accession>
<dbReference type="AlphaFoldDB" id="A0A117QW47"/>
<reference evidence="12 13" key="1">
    <citation type="submission" date="2015-10" db="EMBL/GenBank/DDBJ databases">
        <title>Draft genome sequence of Streptomyces canus DSM 40017, type strain for the species Streptomyces canus.</title>
        <authorList>
            <person name="Ruckert C."/>
            <person name="Winkler A."/>
            <person name="Kalinowski J."/>
            <person name="Kampfer P."/>
            <person name="Glaeser S."/>
        </authorList>
    </citation>
    <scope>NUCLEOTIDE SEQUENCE [LARGE SCALE GENOMIC DNA]</scope>
    <source>
        <strain evidence="12 13">DSM 40017</strain>
    </source>
</reference>
<dbReference type="Gene3D" id="1.20.5.1930">
    <property type="match status" value="1"/>
</dbReference>
<dbReference type="Pfam" id="PF07730">
    <property type="entry name" value="HisKA_3"/>
    <property type="match status" value="1"/>
</dbReference>
<dbReference type="InterPro" id="IPR036890">
    <property type="entry name" value="HATPase_C_sf"/>
</dbReference>
<keyword evidence="9" id="KW-0472">Membrane</keyword>
<feature type="domain" description="Signal transduction histidine kinase subgroup 3 dimerisation and phosphoacceptor" evidence="11">
    <location>
        <begin position="190"/>
        <end position="254"/>
    </location>
</feature>
<feature type="transmembrane region" description="Helical" evidence="9">
    <location>
        <begin position="127"/>
        <end position="144"/>
    </location>
</feature>
<keyword evidence="3" id="KW-0597">Phosphoprotein</keyword>
<dbReference type="CDD" id="cd16917">
    <property type="entry name" value="HATPase_UhpB-NarQ-NarX-like"/>
    <property type="match status" value="1"/>
</dbReference>
<dbReference type="GO" id="GO:0005524">
    <property type="term" value="F:ATP binding"/>
    <property type="evidence" value="ECO:0007669"/>
    <property type="project" value="UniProtKB-KW"/>
</dbReference>
<feature type="transmembrane region" description="Helical" evidence="9">
    <location>
        <begin position="103"/>
        <end position="120"/>
    </location>
</feature>
<dbReference type="Proteomes" id="UP000053669">
    <property type="component" value="Unassembled WGS sequence"/>
</dbReference>
<evidence type="ECO:0000256" key="1">
    <source>
        <dbReference type="ARBA" id="ARBA00000085"/>
    </source>
</evidence>
<organism evidence="12 13">
    <name type="scientific">Streptomyces canus</name>
    <dbReference type="NCBI Taxonomy" id="58343"/>
    <lineage>
        <taxon>Bacteria</taxon>
        <taxon>Bacillati</taxon>
        <taxon>Actinomycetota</taxon>
        <taxon>Actinomycetes</taxon>
        <taxon>Kitasatosporales</taxon>
        <taxon>Streptomycetaceae</taxon>
        <taxon>Streptomyces</taxon>
        <taxon>Streptomyces aurantiacus group</taxon>
    </lineage>
</organism>
<dbReference type="GO" id="GO:0016020">
    <property type="term" value="C:membrane"/>
    <property type="evidence" value="ECO:0007669"/>
    <property type="project" value="InterPro"/>
</dbReference>
<dbReference type="EMBL" id="LMWU01000073">
    <property type="protein sequence ID" value="KUN57448.1"/>
    <property type="molecule type" value="Genomic_DNA"/>
</dbReference>
<evidence type="ECO:0000259" key="11">
    <source>
        <dbReference type="Pfam" id="PF07730"/>
    </source>
</evidence>
<evidence type="ECO:0000256" key="3">
    <source>
        <dbReference type="ARBA" id="ARBA00022553"/>
    </source>
</evidence>
<keyword evidence="6 12" id="KW-0418">Kinase</keyword>
<dbReference type="Gene3D" id="3.30.565.10">
    <property type="entry name" value="Histidine kinase-like ATPase, C-terminal domain"/>
    <property type="match status" value="1"/>
</dbReference>
<dbReference type="InterPro" id="IPR003594">
    <property type="entry name" value="HATPase_dom"/>
</dbReference>
<dbReference type="EC" id="2.7.13.3" evidence="2"/>
<evidence type="ECO:0000256" key="6">
    <source>
        <dbReference type="ARBA" id="ARBA00022777"/>
    </source>
</evidence>
<proteinExistence type="predicted"/>
<evidence type="ECO:0000259" key="10">
    <source>
        <dbReference type="Pfam" id="PF02518"/>
    </source>
</evidence>
<comment type="caution">
    <text evidence="12">The sequence shown here is derived from an EMBL/GenBank/DDBJ whole genome shotgun (WGS) entry which is preliminary data.</text>
</comment>
<feature type="transmembrane region" description="Helical" evidence="9">
    <location>
        <begin position="156"/>
        <end position="175"/>
    </location>
</feature>
<evidence type="ECO:0000256" key="5">
    <source>
        <dbReference type="ARBA" id="ARBA00022741"/>
    </source>
</evidence>
<feature type="transmembrane region" description="Helical" evidence="9">
    <location>
        <begin position="23"/>
        <end position="43"/>
    </location>
</feature>
<keyword evidence="4" id="KW-0808">Transferase</keyword>
<dbReference type="InterPro" id="IPR011712">
    <property type="entry name" value="Sig_transdc_His_kin_sub3_dim/P"/>
</dbReference>
<evidence type="ECO:0000256" key="7">
    <source>
        <dbReference type="ARBA" id="ARBA00022840"/>
    </source>
</evidence>
<dbReference type="SUPFAM" id="SSF55874">
    <property type="entry name" value="ATPase domain of HSP90 chaperone/DNA topoisomerase II/histidine kinase"/>
    <property type="match status" value="1"/>
</dbReference>
<keyword evidence="8" id="KW-0902">Two-component regulatory system</keyword>
<dbReference type="STRING" id="58343.AQJ46_47845"/>
<evidence type="ECO:0000256" key="4">
    <source>
        <dbReference type="ARBA" id="ARBA00022679"/>
    </source>
</evidence>
<dbReference type="Pfam" id="PF02518">
    <property type="entry name" value="HATPase_c"/>
    <property type="match status" value="1"/>
</dbReference>
<keyword evidence="9" id="KW-1133">Transmembrane helix</keyword>
<protein>
    <recommendedName>
        <fullName evidence="2">histidine kinase</fullName>
        <ecNumber evidence="2">2.7.13.3</ecNumber>
    </recommendedName>
</protein>
<comment type="catalytic activity">
    <reaction evidence="1">
        <text>ATP + protein L-histidine = ADP + protein N-phospho-L-histidine.</text>
        <dbReference type="EC" id="2.7.13.3"/>
    </reaction>
</comment>
<feature type="transmembrane region" description="Helical" evidence="9">
    <location>
        <begin position="73"/>
        <end position="97"/>
    </location>
</feature>
<feature type="transmembrane region" description="Helical" evidence="9">
    <location>
        <begin position="49"/>
        <end position="66"/>
    </location>
</feature>
<name>A0A117QW47_9ACTN</name>
<evidence type="ECO:0000256" key="2">
    <source>
        <dbReference type="ARBA" id="ARBA00012438"/>
    </source>
</evidence>
<dbReference type="PANTHER" id="PTHR24421">
    <property type="entry name" value="NITRATE/NITRITE SENSOR PROTEIN NARX-RELATED"/>
    <property type="match status" value="1"/>
</dbReference>
<gene>
    <name evidence="12" type="ORF">AQJ46_47845</name>
</gene>
<dbReference type="GO" id="GO:0000155">
    <property type="term" value="F:phosphorelay sensor kinase activity"/>
    <property type="evidence" value="ECO:0007669"/>
    <property type="project" value="InterPro"/>
</dbReference>
<evidence type="ECO:0000313" key="13">
    <source>
        <dbReference type="Proteomes" id="UP000053669"/>
    </source>
</evidence>
<evidence type="ECO:0000256" key="8">
    <source>
        <dbReference type="ARBA" id="ARBA00023012"/>
    </source>
</evidence>
<keyword evidence="5" id="KW-0547">Nucleotide-binding</keyword>
<dbReference type="InterPro" id="IPR050482">
    <property type="entry name" value="Sensor_HK_TwoCompSys"/>
</dbReference>
<dbReference type="PANTHER" id="PTHR24421:SF10">
    <property type="entry name" value="NITRATE_NITRITE SENSOR PROTEIN NARQ"/>
    <property type="match status" value="1"/>
</dbReference>